<gene>
    <name evidence="6" type="ORF">QO015_003311</name>
</gene>
<dbReference type="SUPFAM" id="SSF53613">
    <property type="entry name" value="Ribokinase-like"/>
    <property type="match status" value="1"/>
</dbReference>
<evidence type="ECO:0000256" key="4">
    <source>
        <dbReference type="RuleBase" id="RU003704"/>
    </source>
</evidence>
<evidence type="ECO:0000313" key="7">
    <source>
        <dbReference type="Proteomes" id="UP001223743"/>
    </source>
</evidence>
<dbReference type="InterPro" id="IPR002139">
    <property type="entry name" value="Ribo/fructo_kinase"/>
</dbReference>
<comment type="similarity">
    <text evidence="1 4">Belongs to the carbohydrate kinase PfkB family.</text>
</comment>
<evidence type="ECO:0000256" key="3">
    <source>
        <dbReference type="ARBA" id="ARBA00022777"/>
    </source>
</evidence>
<comment type="caution">
    <text evidence="6">The sequence shown here is derived from an EMBL/GenBank/DDBJ whole genome shotgun (WGS) entry which is preliminary data.</text>
</comment>
<evidence type="ECO:0000259" key="5">
    <source>
        <dbReference type="Pfam" id="PF00294"/>
    </source>
</evidence>
<evidence type="ECO:0000313" key="6">
    <source>
        <dbReference type="EMBL" id="MDQ0517698.1"/>
    </source>
</evidence>
<protein>
    <submittedName>
        <fullName evidence="6">Sugar/nucleoside kinase (Ribokinase family)</fullName>
    </submittedName>
</protein>
<dbReference type="EMBL" id="JAUSWJ010000001">
    <property type="protein sequence ID" value="MDQ0517698.1"/>
    <property type="molecule type" value="Genomic_DNA"/>
</dbReference>
<proteinExistence type="inferred from homology"/>
<dbReference type="InterPro" id="IPR029056">
    <property type="entry name" value="Ribokinase-like"/>
</dbReference>
<keyword evidence="7" id="KW-1185">Reference proteome</keyword>
<dbReference type="InterPro" id="IPR002173">
    <property type="entry name" value="Carboh/pur_kinase_PfkB_CS"/>
</dbReference>
<dbReference type="Proteomes" id="UP001223743">
    <property type="component" value="Unassembled WGS sequence"/>
</dbReference>
<dbReference type="Pfam" id="PF00294">
    <property type="entry name" value="PfkB"/>
    <property type="match status" value="1"/>
</dbReference>
<dbReference type="PROSITE" id="PS00584">
    <property type="entry name" value="PFKB_KINASES_2"/>
    <property type="match status" value="1"/>
</dbReference>
<dbReference type="InterPro" id="IPR011611">
    <property type="entry name" value="PfkB_dom"/>
</dbReference>
<feature type="domain" description="Carbohydrate kinase PfkB" evidence="5">
    <location>
        <begin position="24"/>
        <end position="284"/>
    </location>
</feature>
<dbReference type="PANTHER" id="PTHR10584">
    <property type="entry name" value="SUGAR KINASE"/>
    <property type="match status" value="1"/>
</dbReference>
<evidence type="ECO:0000256" key="1">
    <source>
        <dbReference type="ARBA" id="ARBA00010688"/>
    </source>
</evidence>
<dbReference type="RefSeq" id="WP_266282879.1">
    <property type="nucleotide sequence ID" value="NZ_JAPKNF010000002.1"/>
</dbReference>
<dbReference type="PRINTS" id="PR00990">
    <property type="entry name" value="RIBOKINASE"/>
</dbReference>
<reference evidence="6 7" key="1">
    <citation type="submission" date="2023-07" db="EMBL/GenBank/DDBJ databases">
        <title>Genomic Encyclopedia of Type Strains, Phase IV (KMG-IV): sequencing the most valuable type-strain genomes for metagenomic binning, comparative biology and taxonomic classification.</title>
        <authorList>
            <person name="Goeker M."/>
        </authorList>
    </citation>
    <scope>NUCLEOTIDE SEQUENCE [LARGE SCALE GENOMIC DNA]</scope>
    <source>
        <strain evidence="6 7">B1-1</strain>
    </source>
</reference>
<keyword evidence="2 4" id="KW-0808">Transferase</keyword>
<organism evidence="6 7">
    <name type="scientific">Kaistia geumhonensis</name>
    <dbReference type="NCBI Taxonomy" id="410839"/>
    <lineage>
        <taxon>Bacteria</taxon>
        <taxon>Pseudomonadati</taxon>
        <taxon>Pseudomonadota</taxon>
        <taxon>Alphaproteobacteria</taxon>
        <taxon>Hyphomicrobiales</taxon>
        <taxon>Kaistiaceae</taxon>
        <taxon>Kaistia</taxon>
    </lineage>
</organism>
<dbReference type="GO" id="GO:0016301">
    <property type="term" value="F:kinase activity"/>
    <property type="evidence" value="ECO:0007669"/>
    <property type="project" value="UniProtKB-KW"/>
</dbReference>
<evidence type="ECO:0000256" key="2">
    <source>
        <dbReference type="ARBA" id="ARBA00022679"/>
    </source>
</evidence>
<accession>A0ABU0M9U0</accession>
<dbReference type="Gene3D" id="3.40.1190.20">
    <property type="match status" value="1"/>
</dbReference>
<keyword evidence="3 4" id="KW-0418">Kinase</keyword>
<dbReference type="PANTHER" id="PTHR10584:SF157">
    <property type="entry name" value="SULFOFRUCTOSE KINASE"/>
    <property type="match status" value="1"/>
</dbReference>
<name>A0ABU0M9U0_9HYPH</name>
<sequence length="299" mass="30829">MSRIYCLSTVDLDRVFELDHLPGHDEKIFATGFHEGAGGQGVFVARALAALRAPVTYVGSVGDDLAGAGLIAELSAVPGLSVDIARLPGIATANCAILVDRTGEKAIVLAPIARELVETLGEGLAPEAGDIVTANFFHPEQIVRVFGRARAAGATTIIDMEATGIGIFGWDAAFAVTAAADITCTNQPTLDAWSKREGLEGPLLARAERFARRVAGAEGRACVTLGAEGVLAFDGKEARHVPAVKVKAVNTTGAGDTFLAGLAFGLSHGHDLFAAAGLATRVAADFLAHGRVDPARLGL</sequence>